<feature type="compositionally biased region" description="Polar residues" evidence="1">
    <location>
        <begin position="7"/>
        <end position="20"/>
    </location>
</feature>
<dbReference type="AlphaFoldDB" id="A0A1D1VCW3"/>
<proteinExistence type="predicted"/>
<dbReference type="SUPFAM" id="SSF47459">
    <property type="entry name" value="HLH, helix-loop-helix DNA-binding domain"/>
    <property type="match status" value="1"/>
</dbReference>
<dbReference type="PANTHER" id="PTHR23349">
    <property type="entry name" value="BASIC HELIX-LOOP-HELIX TRANSCRIPTION FACTOR, TWIST"/>
    <property type="match status" value="1"/>
</dbReference>
<accession>A0A1D1VCW3</accession>
<dbReference type="InterPro" id="IPR036638">
    <property type="entry name" value="HLH_DNA-bd_sf"/>
</dbReference>
<organism evidence="3 4">
    <name type="scientific">Ramazzottius varieornatus</name>
    <name type="common">Water bear</name>
    <name type="synonym">Tardigrade</name>
    <dbReference type="NCBI Taxonomy" id="947166"/>
    <lineage>
        <taxon>Eukaryota</taxon>
        <taxon>Metazoa</taxon>
        <taxon>Ecdysozoa</taxon>
        <taxon>Tardigrada</taxon>
        <taxon>Eutardigrada</taxon>
        <taxon>Parachela</taxon>
        <taxon>Hypsibioidea</taxon>
        <taxon>Ramazzottiidae</taxon>
        <taxon>Ramazzottius</taxon>
    </lineage>
</organism>
<dbReference type="GO" id="GO:0000981">
    <property type="term" value="F:DNA-binding transcription factor activity, RNA polymerase II-specific"/>
    <property type="evidence" value="ECO:0007669"/>
    <property type="project" value="TreeGrafter"/>
</dbReference>
<dbReference type="InterPro" id="IPR011598">
    <property type="entry name" value="bHLH_dom"/>
</dbReference>
<evidence type="ECO:0000313" key="4">
    <source>
        <dbReference type="Proteomes" id="UP000186922"/>
    </source>
</evidence>
<sequence>MFGPGTSLKNSAKTNAASAPRNQSLNLAFQDLRRLIPTEPISRKLSKIETLYLASSYICHLHAVLHRRQASFGSSRPDETIRNGPTFTCGPTCTFCVSSKRRKT</sequence>
<protein>
    <recommendedName>
        <fullName evidence="2">BHLH domain-containing protein</fullName>
    </recommendedName>
</protein>
<dbReference type="InterPro" id="IPR050283">
    <property type="entry name" value="E-box_TF_Regulators"/>
</dbReference>
<dbReference type="PANTHER" id="PTHR23349:SF42">
    <property type="entry name" value="BHLH DOMAIN-CONTAINING PROTEIN"/>
    <property type="match status" value="1"/>
</dbReference>
<name>A0A1D1VCW3_RAMVA</name>
<dbReference type="GO" id="GO:0000977">
    <property type="term" value="F:RNA polymerase II transcription regulatory region sequence-specific DNA binding"/>
    <property type="evidence" value="ECO:0007669"/>
    <property type="project" value="TreeGrafter"/>
</dbReference>
<dbReference type="Pfam" id="PF00010">
    <property type="entry name" value="HLH"/>
    <property type="match status" value="1"/>
</dbReference>
<dbReference type="EMBL" id="BDGG01000005">
    <property type="protein sequence ID" value="GAU99469.1"/>
    <property type="molecule type" value="Genomic_DNA"/>
</dbReference>
<dbReference type="OrthoDB" id="6106870at2759"/>
<feature type="domain" description="BHLH" evidence="2">
    <location>
        <begin position="9"/>
        <end position="61"/>
    </location>
</feature>
<dbReference type="GO" id="GO:0032502">
    <property type="term" value="P:developmental process"/>
    <property type="evidence" value="ECO:0007669"/>
    <property type="project" value="TreeGrafter"/>
</dbReference>
<keyword evidence="4" id="KW-1185">Reference proteome</keyword>
<dbReference type="Gene3D" id="4.10.280.10">
    <property type="entry name" value="Helix-loop-helix DNA-binding domain"/>
    <property type="match status" value="1"/>
</dbReference>
<evidence type="ECO:0000313" key="3">
    <source>
        <dbReference type="EMBL" id="GAU99469.1"/>
    </source>
</evidence>
<dbReference type="SMART" id="SM00353">
    <property type="entry name" value="HLH"/>
    <property type="match status" value="1"/>
</dbReference>
<dbReference type="Proteomes" id="UP000186922">
    <property type="component" value="Unassembled WGS sequence"/>
</dbReference>
<gene>
    <name evidence="3" type="primary">RvY_10469-1</name>
    <name evidence="3" type="synonym">RvY_10469.1</name>
    <name evidence="3" type="ORF">RvY_10469</name>
</gene>
<evidence type="ECO:0000256" key="1">
    <source>
        <dbReference type="SAM" id="MobiDB-lite"/>
    </source>
</evidence>
<feature type="region of interest" description="Disordered" evidence="1">
    <location>
        <begin position="1"/>
        <end position="20"/>
    </location>
</feature>
<dbReference type="GO" id="GO:0046983">
    <property type="term" value="F:protein dimerization activity"/>
    <property type="evidence" value="ECO:0007669"/>
    <property type="project" value="InterPro"/>
</dbReference>
<dbReference type="STRING" id="947166.A0A1D1VCW3"/>
<reference evidence="3 4" key="1">
    <citation type="journal article" date="2016" name="Nat. Commun.">
        <title>Extremotolerant tardigrade genome and improved radiotolerance of human cultured cells by tardigrade-unique protein.</title>
        <authorList>
            <person name="Hashimoto T."/>
            <person name="Horikawa D.D."/>
            <person name="Saito Y."/>
            <person name="Kuwahara H."/>
            <person name="Kozuka-Hata H."/>
            <person name="Shin-I T."/>
            <person name="Minakuchi Y."/>
            <person name="Ohishi K."/>
            <person name="Motoyama A."/>
            <person name="Aizu T."/>
            <person name="Enomoto A."/>
            <person name="Kondo K."/>
            <person name="Tanaka S."/>
            <person name="Hara Y."/>
            <person name="Koshikawa S."/>
            <person name="Sagara H."/>
            <person name="Miura T."/>
            <person name="Yokobori S."/>
            <person name="Miyagawa K."/>
            <person name="Suzuki Y."/>
            <person name="Kubo T."/>
            <person name="Oyama M."/>
            <person name="Kohara Y."/>
            <person name="Fujiyama A."/>
            <person name="Arakawa K."/>
            <person name="Katayama T."/>
            <person name="Toyoda A."/>
            <person name="Kunieda T."/>
        </authorList>
    </citation>
    <scope>NUCLEOTIDE SEQUENCE [LARGE SCALE GENOMIC DNA]</scope>
    <source>
        <strain evidence="3 4">YOKOZUNA-1</strain>
    </source>
</reference>
<evidence type="ECO:0000259" key="2">
    <source>
        <dbReference type="PROSITE" id="PS50888"/>
    </source>
</evidence>
<dbReference type="PROSITE" id="PS50888">
    <property type="entry name" value="BHLH"/>
    <property type="match status" value="1"/>
</dbReference>
<comment type="caution">
    <text evidence="3">The sequence shown here is derived from an EMBL/GenBank/DDBJ whole genome shotgun (WGS) entry which is preliminary data.</text>
</comment>